<organism evidence="1 2">
    <name type="scientific">Shewanella surugensis</name>
    <dbReference type="NCBI Taxonomy" id="212020"/>
    <lineage>
        <taxon>Bacteria</taxon>
        <taxon>Pseudomonadati</taxon>
        <taxon>Pseudomonadota</taxon>
        <taxon>Gammaproteobacteria</taxon>
        <taxon>Alteromonadales</taxon>
        <taxon>Shewanellaceae</taxon>
        <taxon>Shewanella</taxon>
    </lineage>
</organism>
<dbReference type="InterPro" id="IPR007581">
    <property type="entry name" value="Endonuclease-V"/>
</dbReference>
<sequence>MQPVIPFSLPESEAQAIALQSQLAHQIITTDKQNTANPINIIAGVDVAYCNDSDVFFAAVVLLDAQTLAVTVTTQAKALFPYIVSYAARY</sequence>
<dbReference type="GO" id="GO:0004519">
    <property type="term" value="F:endonuclease activity"/>
    <property type="evidence" value="ECO:0007669"/>
    <property type="project" value="UniProtKB-KW"/>
</dbReference>
<gene>
    <name evidence="1" type="ORF">L2764_08725</name>
</gene>
<dbReference type="Proteomes" id="UP001203423">
    <property type="component" value="Unassembled WGS sequence"/>
</dbReference>
<keyword evidence="1" id="KW-0540">Nuclease</keyword>
<proteinExistence type="predicted"/>
<dbReference type="EMBL" id="JAKIKS010000026">
    <property type="protein sequence ID" value="MCL1124557.1"/>
    <property type="molecule type" value="Genomic_DNA"/>
</dbReference>
<evidence type="ECO:0000313" key="2">
    <source>
        <dbReference type="Proteomes" id="UP001203423"/>
    </source>
</evidence>
<dbReference type="Gene3D" id="3.30.2170.10">
    <property type="entry name" value="archaeoglobus fulgidus dsm 4304 superfamily"/>
    <property type="match status" value="1"/>
</dbReference>
<protein>
    <submittedName>
        <fullName evidence="1">Endonuclease V</fullName>
    </submittedName>
</protein>
<reference evidence="1 2" key="1">
    <citation type="submission" date="2022-01" db="EMBL/GenBank/DDBJ databases">
        <title>Whole genome-based taxonomy of the Shewanellaceae.</title>
        <authorList>
            <person name="Martin-Rodriguez A.J."/>
        </authorList>
    </citation>
    <scope>NUCLEOTIDE SEQUENCE [LARGE SCALE GENOMIC DNA]</scope>
    <source>
        <strain evidence="1 2">DSM 17177</strain>
    </source>
</reference>
<keyword evidence="1" id="KW-0378">Hydrolase</keyword>
<evidence type="ECO:0000313" key="1">
    <source>
        <dbReference type="EMBL" id="MCL1124557.1"/>
    </source>
</evidence>
<dbReference type="RefSeq" id="WP_248939835.1">
    <property type="nucleotide sequence ID" value="NZ_JAKIKS010000026.1"/>
</dbReference>
<keyword evidence="1" id="KW-0255">Endonuclease</keyword>
<dbReference type="Pfam" id="PF04493">
    <property type="entry name" value="Endonuclease_5"/>
    <property type="match status" value="1"/>
</dbReference>
<accession>A0ABT0LB27</accession>
<comment type="caution">
    <text evidence="1">The sequence shown here is derived from an EMBL/GenBank/DDBJ whole genome shotgun (WGS) entry which is preliminary data.</text>
</comment>
<name>A0ABT0LB27_9GAMM</name>
<keyword evidence="2" id="KW-1185">Reference proteome</keyword>